<dbReference type="Pfam" id="PF18693">
    <property type="entry name" value="TRAM_2"/>
    <property type="match status" value="1"/>
</dbReference>
<dbReference type="GO" id="GO:0035600">
    <property type="term" value="P:tRNA methylthiolation"/>
    <property type="evidence" value="ECO:0007669"/>
    <property type="project" value="UniProtKB-ARBA"/>
</dbReference>
<dbReference type="GO" id="GO:0103039">
    <property type="term" value="F:protein methylthiotransferase activity"/>
    <property type="evidence" value="ECO:0007669"/>
    <property type="project" value="UniProtKB-EC"/>
</dbReference>
<dbReference type="SFLD" id="SFLDG01082">
    <property type="entry name" value="B12-binding_domain_containing"/>
    <property type="match status" value="1"/>
</dbReference>
<reference evidence="11 12" key="1">
    <citation type="journal article" date="2019" name="ISME J.">
        <title>Genome analyses of uncultured TG2/ZB3 bacteria in 'Margulisbacteria' specifically attached to ectosymbiotic spirochetes of protists in the termite gut.</title>
        <authorList>
            <person name="Utami Y.D."/>
            <person name="Kuwahara H."/>
            <person name="Igai K."/>
            <person name="Murakami T."/>
            <person name="Sugaya K."/>
            <person name="Morikawa T."/>
            <person name="Nagura Y."/>
            <person name="Yuki M."/>
            <person name="Deevong P."/>
            <person name="Inoue T."/>
            <person name="Kihara K."/>
            <person name="Lo N."/>
            <person name="Yamada A."/>
            <person name="Ohkuma M."/>
            <person name="Hongoh Y."/>
        </authorList>
    </citation>
    <scope>NUCLEOTIDE SEQUENCE [LARGE SCALE GENOMIC DNA]</scope>
    <source>
        <strain evidence="11">NkOx7-01</strain>
    </source>
</reference>
<feature type="domain" description="MTTase N-terminal" evidence="9">
    <location>
        <begin position="2"/>
        <end position="119"/>
    </location>
</feature>
<dbReference type="HAMAP" id="MF_01865">
    <property type="entry name" value="MTTase_RimO"/>
    <property type="match status" value="1"/>
</dbReference>
<feature type="domain" description="Radical SAM core" evidence="10">
    <location>
        <begin position="145"/>
        <end position="376"/>
    </location>
</feature>
<dbReference type="Pfam" id="PF04055">
    <property type="entry name" value="Radical_SAM"/>
    <property type="match status" value="1"/>
</dbReference>
<dbReference type="EC" id="2.8.4.4" evidence="8"/>
<evidence type="ECO:0000256" key="7">
    <source>
        <dbReference type="ARBA" id="ARBA00023014"/>
    </source>
</evidence>
<dbReference type="InterPro" id="IPR005840">
    <property type="entry name" value="Ribosomal_uS12_MeSTrfase_RimO"/>
</dbReference>
<keyword evidence="3 8" id="KW-0808">Transferase</keyword>
<evidence type="ECO:0000256" key="8">
    <source>
        <dbReference type="HAMAP-Rule" id="MF_01865"/>
    </source>
</evidence>
<dbReference type="InterPro" id="IPR020612">
    <property type="entry name" value="Methylthiotransferase_CS"/>
</dbReference>
<dbReference type="FunFam" id="3.80.30.20:FF:000001">
    <property type="entry name" value="tRNA-2-methylthio-N(6)-dimethylallyladenosine synthase 2"/>
    <property type="match status" value="1"/>
</dbReference>
<organism evidence="11 12">
    <name type="scientific">Termititenax aidoneus</name>
    <dbReference type="NCBI Taxonomy" id="2218524"/>
    <lineage>
        <taxon>Bacteria</taxon>
        <taxon>Bacillati</taxon>
        <taxon>Candidatus Margulisiibacteriota</taxon>
        <taxon>Candidatus Termititenacia</taxon>
        <taxon>Candidatus Termititenacales</taxon>
        <taxon>Candidatus Termititenacaceae</taxon>
        <taxon>Candidatus Termititenax</taxon>
    </lineage>
</organism>
<feature type="binding site" evidence="8">
    <location>
        <position position="11"/>
    </location>
    <ligand>
        <name>[4Fe-4S] cluster</name>
        <dbReference type="ChEBI" id="CHEBI:49883"/>
        <label>1</label>
    </ligand>
</feature>
<proteinExistence type="inferred from homology"/>
<dbReference type="GO" id="GO:0035599">
    <property type="term" value="F:aspartic acid methylthiotransferase activity"/>
    <property type="evidence" value="ECO:0007669"/>
    <property type="project" value="TreeGrafter"/>
</dbReference>
<dbReference type="CDD" id="cd01335">
    <property type="entry name" value="Radical_SAM"/>
    <property type="match status" value="1"/>
</dbReference>
<dbReference type="PANTHER" id="PTHR43837:SF1">
    <property type="entry name" value="RIBOSOMAL PROTEIN US12 METHYLTHIOTRANSFERASE RIMO"/>
    <property type="match status" value="1"/>
</dbReference>
<dbReference type="InterPro" id="IPR002792">
    <property type="entry name" value="TRAM_dom"/>
</dbReference>
<dbReference type="PROSITE" id="PS51449">
    <property type="entry name" value="MTTASE_N"/>
    <property type="match status" value="1"/>
</dbReference>
<accession>A0A388TAQ3</accession>
<evidence type="ECO:0000259" key="9">
    <source>
        <dbReference type="PROSITE" id="PS51449"/>
    </source>
</evidence>
<keyword evidence="4 8" id="KW-0949">S-adenosyl-L-methionine</keyword>
<keyword evidence="11" id="KW-0687">Ribonucleoprotein</keyword>
<feature type="binding site" evidence="8">
    <location>
        <position position="47"/>
    </location>
    <ligand>
        <name>[4Fe-4S] cluster</name>
        <dbReference type="ChEBI" id="CHEBI:49883"/>
        <label>1</label>
    </ligand>
</feature>
<dbReference type="NCBIfam" id="TIGR00089">
    <property type="entry name" value="MiaB/RimO family radical SAM methylthiotransferase"/>
    <property type="match status" value="1"/>
</dbReference>
<dbReference type="GO" id="GO:0046872">
    <property type="term" value="F:metal ion binding"/>
    <property type="evidence" value="ECO:0007669"/>
    <property type="project" value="UniProtKB-KW"/>
</dbReference>
<dbReference type="Gene3D" id="2.40.50.140">
    <property type="entry name" value="Nucleic acid-binding proteins"/>
    <property type="match status" value="1"/>
</dbReference>
<dbReference type="SFLD" id="SFLDF00274">
    <property type="entry name" value="ribosomal_protein_S12_methylth"/>
    <property type="match status" value="1"/>
</dbReference>
<dbReference type="InterPro" id="IPR005839">
    <property type="entry name" value="Methylthiotransferase"/>
</dbReference>
<dbReference type="InterPro" id="IPR013848">
    <property type="entry name" value="Methylthiotransferase_N"/>
</dbReference>
<dbReference type="Gene3D" id="3.40.50.12160">
    <property type="entry name" value="Methylthiotransferase, N-terminal domain"/>
    <property type="match status" value="1"/>
</dbReference>
<dbReference type="Gene3D" id="3.80.30.20">
    <property type="entry name" value="tm_1862 like domain"/>
    <property type="match status" value="1"/>
</dbReference>
<dbReference type="Pfam" id="PF00919">
    <property type="entry name" value="UPF0004"/>
    <property type="match status" value="1"/>
</dbReference>
<sequence>MPSIFPISLGCPKNLTDTEEMLGVLQARGYRIITAEPPADIALINTCAFIASAVQEAYAEIEKLIALKKQGYFGKIIAAGCLVQREKEKLLKKYPEIDAIIGVGDAAQGIIEAVEGSKNTAGAEYGRNVRGIPRMLTRQEFRFPATLPHSAYLKIADGCDNACAFCTIPRLRGGYRSKPKNDIIKEAECLAAKGVREVSLVAQDTTSYGIDLYGEYRLADLLQALEKIAGLDWIRVMYAYPERITPEILQVMAESSKVCHYLDMPLQHIADKILTRMGRASSEKLIKQKIKLIRRSIPDIAIRTNFIVGYPGESEADFAGLKDFVEEYEFSKVGVFAYSREKGTKAAALTGQLPRAVKENRVAELTDVQSRVIDRKNKKMLGKQVKILMDLPLFGRTQYEAPDIDGGVSIASRCAPGQFVDAEFVGAEGYILKAKLLT</sequence>
<dbReference type="PANTHER" id="PTHR43837">
    <property type="entry name" value="RIBOSOMAL PROTEIN S12 METHYLTHIOTRANSFERASE RIMO"/>
    <property type="match status" value="1"/>
</dbReference>
<dbReference type="SMART" id="SM00729">
    <property type="entry name" value="Elp3"/>
    <property type="match status" value="1"/>
</dbReference>
<dbReference type="GO" id="GO:0051539">
    <property type="term" value="F:4 iron, 4 sulfur cluster binding"/>
    <property type="evidence" value="ECO:0007669"/>
    <property type="project" value="UniProtKB-UniRule"/>
</dbReference>
<comment type="function">
    <text evidence="8">Catalyzes the methylthiolation of an aspartic acid residue of ribosomal protein uS12.</text>
</comment>
<comment type="catalytic activity">
    <reaction evidence="8">
        <text>L-aspartate(89)-[ribosomal protein uS12]-hydrogen + (sulfur carrier)-SH + AH2 + 2 S-adenosyl-L-methionine = 3-methylsulfanyl-L-aspartate(89)-[ribosomal protein uS12]-hydrogen + (sulfur carrier)-H + 5'-deoxyadenosine + L-methionine + A + S-adenosyl-L-homocysteine + 2 H(+)</text>
        <dbReference type="Rhea" id="RHEA:37087"/>
        <dbReference type="Rhea" id="RHEA-COMP:10460"/>
        <dbReference type="Rhea" id="RHEA-COMP:10461"/>
        <dbReference type="Rhea" id="RHEA-COMP:14737"/>
        <dbReference type="Rhea" id="RHEA-COMP:14739"/>
        <dbReference type="ChEBI" id="CHEBI:13193"/>
        <dbReference type="ChEBI" id="CHEBI:15378"/>
        <dbReference type="ChEBI" id="CHEBI:17319"/>
        <dbReference type="ChEBI" id="CHEBI:17499"/>
        <dbReference type="ChEBI" id="CHEBI:29917"/>
        <dbReference type="ChEBI" id="CHEBI:29961"/>
        <dbReference type="ChEBI" id="CHEBI:57844"/>
        <dbReference type="ChEBI" id="CHEBI:57856"/>
        <dbReference type="ChEBI" id="CHEBI:59789"/>
        <dbReference type="ChEBI" id="CHEBI:64428"/>
        <dbReference type="ChEBI" id="CHEBI:73599"/>
        <dbReference type="EC" id="2.8.4.4"/>
    </reaction>
</comment>
<evidence type="ECO:0000256" key="5">
    <source>
        <dbReference type="ARBA" id="ARBA00022723"/>
    </source>
</evidence>
<dbReference type="InterPro" id="IPR006638">
    <property type="entry name" value="Elp3/MiaA/NifB-like_rSAM"/>
</dbReference>
<dbReference type="EMBL" id="BGZN01000021">
    <property type="protein sequence ID" value="GBR73824.1"/>
    <property type="molecule type" value="Genomic_DNA"/>
</dbReference>
<dbReference type="SUPFAM" id="SSF102114">
    <property type="entry name" value="Radical SAM enzymes"/>
    <property type="match status" value="1"/>
</dbReference>
<comment type="subcellular location">
    <subcellularLocation>
        <location evidence="8">Cytoplasm</location>
    </subcellularLocation>
</comment>
<keyword evidence="11" id="KW-0689">Ribosomal protein</keyword>
<dbReference type="Proteomes" id="UP000269352">
    <property type="component" value="Unassembled WGS sequence"/>
</dbReference>
<dbReference type="InterPro" id="IPR007197">
    <property type="entry name" value="rSAM"/>
</dbReference>
<evidence type="ECO:0000256" key="1">
    <source>
        <dbReference type="ARBA" id="ARBA00022485"/>
    </source>
</evidence>
<dbReference type="AlphaFoldDB" id="A0A388TAQ3"/>
<feature type="binding site" evidence="8">
    <location>
        <position position="163"/>
    </location>
    <ligand>
        <name>[4Fe-4S] cluster</name>
        <dbReference type="ChEBI" id="CHEBI:49883"/>
        <label>2</label>
        <note>4Fe-4S-S-AdoMet</note>
    </ligand>
</feature>
<dbReference type="PROSITE" id="PS01278">
    <property type="entry name" value="MTTASE_RADICAL"/>
    <property type="match status" value="1"/>
</dbReference>
<evidence type="ECO:0000313" key="11">
    <source>
        <dbReference type="EMBL" id="GBR73824.1"/>
    </source>
</evidence>
<keyword evidence="1 8" id="KW-0004">4Fe-4S</keyword>
<dbReference type="InterPro" id="IPR058240">
    <property type="entry name" value="rSAM_sf"/>
</dbReference>
<keyword evidence="2 8" id="KW-0963">Cytoplasm</keyword>
<keyword evidence="12" id="KW-1185">Reference proteome</keyword>
<dbReference type="InterPro" id="IPR023404">
    <property type="entry name" value="rSAM_horseshoe"/>
</dbReference>
<evidence type="ECO:0000259" key="10">
    <source>
        <dbReference type="PROSITE" id="PS51918"/>
    </source>
</evidence>
<keyword evidence="7 8" id="KW-0411">Iron-sulfur</keyword>
<evidence type="ECO:0000313" key="12">
    <source>
        <dbReference type="Proteomes" id="UP000269352"/>
    </source>
</evidence>
<dbReference type="InterPro" id="IPR038135">
    <property type="entry name" value="Methylthiotransferase_N_sf"/>
</dbReference>
<comment type="cofactor">
    <cofactor evidence="8">
        <name>[4Fe-4S] cluster</name>
        <dbReference type="ChEBI" id="CHEBI:49883"/>
    </cofactor>
    <text evidence="8">Binds 2 [4Fe-4S] clusters. One cluster is coordinated with 3 cysteines and an exchangeable S-adenosyl-L-methionine.</text>
</comment>
<dbReference type="PROSITE" id="PS51918">
    <property type="entry name" value="RADICAL_SAM"/>
    <property type="match status" value="1"/>
</dbReference>
<dbReference type="GO" id="GO:0005829">
    <property type="term" value="C:cytosol"/>
    <property type="evidence" value="ECO:0007669"/>
    <property type="project" value="TreeGrafter"/>
</dbReference>
<feature type="binding site" evidence="8">
    <location>
        <position position="159"/>
    </location>
    <ligand>
        <name>[4Fe-4S] cluster</name>
        <dbReference type="ChEBI" id="CHEBI:49883"/>
        <label>2</label>
        <note>4Fe-4S-S-AdoMet</note>
    </ligand>
</feature>
<comment type="caution">
    <text evidence="11">The sequence shown here is derived from an EMBL/GenBank/DDBJ whole genome shotgun (WGS) entry which is preliminary data.</text>
</comment>
<feature type="binding site" evidence="8">
    <location>
        <position position="81"/>
    </location>
    <ligand>
        <name>[4Fe-4S] cluster</name>
        <dbReference type="ChEBI" id="CHEBI:49883"/>
        <label>1</label>
    </ligand>
</feature>
<name>A0A388TAQ3_TERA1</name>
<evidence type="ECO:0000256" key="4">
    <source>
        <dbReference type="ARBA" id="ARBA00022691"/>
    </source>
</evidence>
<evidence type="ECO:0000256" key="3">
    <source>
        <dbReference type="ARBA" id="ARBA00022679"/>
    </source>
</evidence>
<feature type="binding site" evidence="8">
    <location>
        <position position="166"/>
    </location>
    <ligand>
        <name>[4Fe-4S] cluster</name>
        <dbReference type="ChEBI" id="CHEBI:49883"/>
        <label>2</label>
        <note>4Fe-4S-S-AdoMet</note>
    </ligand>
</feature>
<keyword evidence="6 8" id="KW-0408">Iron</keyword>
<keyword evidence="5 8" id="KW-0479">Metal-binding</keyword>
<dbReference type="InterPro" id="IPR012340">
    <property type="entry name" value="NA-bd_OB-fold"/>
</dbReference>
<evidence type="ECO:0000256" key="6">
    <source>
        <dbReference type="ARBA" id="ARBA00023004"/>
    </source>
</evidence>
<dbReference type="NCBIfam" id="TIGR01125">
    <property type="entry name" value="30S ribosomal protein S12 methylthiotransferase RimO"/>
    <property type="match status" value="1"/>
</dbReference>
<protein>
    <recommendedName>
        <fullName evidence="8">Ribosomal protein uS12 methylthiotransferase RimO</fullName>
        <shortName evidence="8">uS12 MTTase</shortName>
        <shortName evidence="8">uS12 methylthiotransferase</shortName>
        <ecNumber evidence="8">2.8.4.4</ecNumber>
    </recommendedName>
    <alternativeName>
        <fullName evidence="8">Ribosomal protein uS12 (aspartate-C(3))-methylthiotransferase</fullName>
    </alternativeName>
    <alternativeName>
        <fullName evidence="8">Ribosome maturation factor RimO</fullName>
    </alternativeName>
</protein>
<dbReference type="GO" id="GO:0005840">
    <property type="term" value="C:ribosome"/>
    <property type="evidence" value="ECO:0007669"/>
    <property type="project" value="UniProtKB-KW"/>
</dbReference>
<gene>
    <name evidence="8 11" type="primary">rimO</name>
    <name evidence="11" type="ORF">NO1_1108</name>
</gene>
<comment type="similarity">
    <text evidence="8">Belongs to the methylthiotransferase family. RimO subfamily.</text>
</comment>
<dbReference type="SFLD" id="SFLDS00029">
    <property type="entry name" value="Radical_SAM"/>
    <property type="match status" value="1"/>
</dbReference>
<dbReference type="SFLD" id="SFLDG01061">
    <property type="entry name" value="methylthiotransferase"/>
    <property type="match status" value="1"/>
</dbReference>
<evidence type="ECO:0000256" key="2">
    <source>
        <dbReference type="ARBA" id="ARBA00022490"/>
    </source>
</evidence>